<dbReference type="EMBL" id="OOIL02000889">
    <property type="protein sequence ID" value="VFQ70166.1"/>
    <property type="molecule type" value="Genomic_DNA"/>
</dbReference>
<sequence>MGGTPHRCLAWFWKLIWLRGRLPIDGKIFPSLGRWFSQEPMSTIQDLLVQQGLDQALEEEKPTSMSESEWSKIQRRAVSTIRLALAPEIKFSVLKETTPKALWDKLESIYASKSLTNRLCLKMELYSLKMEEGGNLHDHINMFNQLVCQLMNADDKIKDEEQALLLLASLPKSYKPLVQTLLVGRTTLTVDEVTAALCESERMMRNDTNNTGGDRILVARECGLGRNSPRRHDDPRERLKSKVRRDLSDMECYYCREKGHMQVRCPQMREDLKKLRDTSQRKGDGDSHTNVVSDAYDGDLYLAMGEEVAKSEWVMDSAASMHICRDQGLFDTLKIDGEFGDFNLANGKKLKVKGIGSVRMKLHNGASHILRNDKKYIVEASKLKERVRGLLQKEGILILEQLELIDILQRLGTFKMFMDEEGKFEKRHGEEDVKGVLSLYEASYLGMEGEEILEEAKHFCTHHLKKYSMLHTGAGGGDHHHEEEAGLEEEIKHALEMPVYWRMPRLEARHSIDMYEKRVIKKEEIVELAKLDYNMVQALHLNELKELSKWYKDIQLAQVIGGFARIRLLSSFMWSVGLNSQPKYLYCRNIFSKAVEFITMLDDIYDVYSTLLEAHTLTDVIERYWAGLAKAYLVEAEWFHGGHKPSLEEYMENAWVSITIPVLLVEAYVAMAVETDENNKENKKTIEEDLQFLLQDQTITRYCANIVRLTDDLGTSSDEMKRGDVPKAVQCHMNDNPGCSEEEARAFVHRLVGENWRKMNAWVLANGAAVAGGRRFFPILREPLSAFTNTEMVMGVKVASPSNACTPSSFTPFHSYEVLQGFLFGSFLDAFIEPIN</sequence>
<dbReference type="AlphaFoldDB" id="A0A484L1G8"/>
<dbReference type="Gene3D" id="1.50.10.130">
    <property type="entry name" value="Terpene synthase, N-terminal domain"/>
    <property type="match status" value="1"/>
</dbReference>
<reference evidence="5 6" key="1">
    <citation type="submission" date="2018-04" db="EMBL/GenBank/DDBJ databases">
        <authorList>
            <person name="Vogel A."/>
        </authorList>
    </citation>
    <scope>NUCLEOTIDE SEQUENCE [LARGE SCALE GENOMIC DNA]</scope>
</reference>
<evidence type="ECO:0000256" key="2">
    <source>
        <dbReference type="PROSITE-ProRule" id="PRU00047"/>
    </source>
</evidence>
<dbReference type="GO" id="GO:0010333">
    <property type="term" value="F:terpene synthase activity"/>
    <property type="evidence" value="ECO:0007669"/>
    <property type="project" value="InterPro"/>
</dbReference>
<dbReference type="OrthoDB" id="8042871at2759"/>
<dbReference type="Gene3D" id="4.10.60.10">
    <property type="entry name" value="Zinc finger, CCHC-type"/>
    <property type="match status" value="1"/>
</dbReference>
<feature type="signal peptide" evidence="3">
    <location>
        <begin position="1"/>
        <end position="23"/>
    </location>
</feature>
<dbReference type="GO" id="GO:0008270">
    <property type="term" value="F:zinc ion binding"/>
    <property type="evidence" value="ECO:0007669"/>
    <property type="project" value="UniProtKB-KW"/>
</dbReference>
<dbReference type="InterPro" id="IPR054722">
    <property type="entry name" value="PolX-like_BBD"/>
</dbReference>
<dbReference type="InterPro" id="IPR036875">
    <property type="entry name" value="Znf_CCHC_sf"/>
</dbReference>
<dbReference type="InterPro" id="IPR008949">
    <property type="entry name" value="Isoprenoid_synthase_dom_sf"/>
</dbReference>
<dbReference type="InterPro" id="IPR001906">
    <property type="entry name" value="Terpene_synth_N"/>
</dbReference>
<dbReference type="PANTHER" id="PTHR31225">
    <property type="entry name" value="OS04G0344100 PROTEIN-RELATED"/>
    <property type="match status" value="1"/>
</dbReference>
<keyword evidence="2" id="KW-0863">Zinc-finger</keyword>
<dbReference type="SUPFAM" id="SSF48239">
    <property type="entry name" value="Terpenoid cyclases/Protein prenyltransferases"/>
    <property type="match status" value="1"/>
</dbReference>
<keyword evidence="1" id="KW-0479">Metal-binding</keyword>
<dbReference type="Pfam" id="PF03936">
    <property type="entry name" value="Terpene_synth_C"/>
    <property type="match status" value="2"/>
</dbReference>
<keyword evidence="6" id="KW-1185">Reference proteome</keyword>
<accession>A0A484L1G8</accession>
<dbReference type="InterPro" id="IPR001878">
    <property type="entry name" value="Znf_CCHC"/>
</dbReference>
<feature type="chain" id="PRO_5019727694" description="CCHC-type domain-containing protein" evidence="3">
    <location>
        <begin position="24"/>
        <end position="836"/>
    </location>
</feature>
<dbReference type="GO" id="GO:0000287">
    <property type="term" value="F:magnesium ion binding"/>
    <property type="evidence" value="ECO:0007669"/>
    <property type="project" value="InterPro"/>
</dbReference>
<dbReference type="SUPFAM" id="SSF57756">
    <property type="entry name" value="Retrovirus zinc finger-like domains"/>
    <property type="match status" value="1"/>
</dbReference>
<evidence type="ECO:0000256" key="3">
    <source>
        <dbReference type="SAM" id="SignalP"/>
    </source>
</evidence>
<evidence type="ECO:0000256" key="1">
    <source>
        <dbReference type="ARBA" id="ARBA00022723"/>
    </source>
</evidence>
<evidence type="ECO:0000313" key="6">
    <source>
        <dbReference type="Proteomes" id="UP000595140"/>
    </source>
</evidence>
<dbReference type="Pfam" id="PF22936">
    <property type="entry name" value="Pol_BBD"/>
    <property type="match status" value="1"/>
</dbReference>
<proteinExistence type="predicted"/>
<dbReference type="Pfam" id="PF14223">
    <property type="entry name" value="Retrotran_gag_2"/>
    <property type="match status" value="1"/>
</dbReference>
<dbReference type="SUPFAM" id="SSF48576">
    <property type="entry name" value="Terpenoid synthases"/>
    <property type="match status" value="1"/>
</dbReference>
<dbReference type="InterPro" id="IPR036965">
    <property type="entry name" value="Terpene_synth_N_sf"/>
</dbReference>
<dbReference type="InterPro" id="IPR008930">
    <property type="entry name" value="Terpenoid_cyclase/PrenylTrfase"/>
</dbReference>
<keyword evidence="2" id="KW-0862">Zinc</keyword>
<evidence type="ECO:0000313" key="5">
    <source>
        <dbReference type="EMBL" id="VFQ70166.1"/>
    </source>
</evidence>
<keyword evidence="3" id="KW-0732">Signal</keyword>
<dbReference type="InterPro" id="IPR005630">
    <property type="entry name" value="Terpene_synthase_metal-bd"/>
</dbReference>
<dbReference type="Pfam" id="PF01397">
    <property type="entry name" value="Terpene_synth"/>
    <property type="match status" value="1"/>
</dbReference>
<name>A0A484L1G8_9ASTE</name>
<dbReference type="GO" id="GO:0003676">
    <property type="term" value="F:nucleic acid binding"/>
    <property type="evidence" value="ECO:0007669"/>
    <property type="project" value="InterPro"/>
</dbReference>
<dbReference type="PROSITE" id="PS50158">
    <property type="entry name" value="ZF_CCHC"/>
    <property type="match status" value="1"/>
</dbReference>
<evidence type="ECO:0000259" key="4">
    <source>
        <dbReference type="PROSITE" id="PS50158"/>
    </source>
</evidence>
<feature type="domain" description="CCHC-type" evidence="4">
    <location>
        <begin position="252"/>
        <end position="267"/>
    </location>
</feature>
<dbReference type="GO" id="GO:0016114">
    <property type="term" value="P:terpenoid biosynthetic process"/>
    <property type="evidence" value="ECO:0007669"/>
    <property type="project" value="InterPro"/>
</dbReference>
<organism evidence="5 6">
    <name type="scientific">Cuscuta campestris</name>
    <dbReference type="NCBI Taxonomy" id="132261"/>
    <lineage>
        <taxon>Eukaryota</taxon>
        <taxon>Viridiplantae</taxon>
        <taxon>Streptophyta</taxon>
        <taxon>Embryophyta</taxon>
        <taxon>Tracheophyta</taxon>
        <taxon>Spermatophyta</taxon>
        <taxon>Magnoliopsida</taxon>
        <taxon>eudicotyledons</taxon>
        <taxon>Gunneridae</taxon>
        <taxon>Pentapetalae</taxon>
        <taxon>asterids</taxon>
        <taxon>lamiids</taxon>
        <taxon>Solanales</taxon>
        <taxon>Convolvulaceae</taxon>
        <taxon>Cuscuteae</taxon>
        <taxon>Cuscuta</taxon>
        <taxon>Cuscuta subgen. Grammica</taxon>
        <taxon>Cuscuta sect. Cleistogrammica</taxon>
    </lineage>
</organism>
<gene>
    <name evidence="5" type="ORF">CCAM_LOCUS11942</name>
</gene>
<dbReference type="Proteomes" id="UP000595140">
    <property type="component" value="Unassembled WGS sequence"/>
</dbReference>
<dbReference type="InterPro" id="IPR050148">
    <property type="entry name" value="Terpene_synthase-like"/>
</dbReference>
<dbReference type="Gene3D" id="1.10.600.10">
    <property type="entry name" value="Farnesyl Diphosphate Synthase"/>
    <property type="match status" value="2"/>
</dbReference>
<protein>
    <recommendedName>
        <fullName evidence="4">CCHC-type domain-containing protein</fullName>
    </recommendedName>
</protein>